<dbReference type="Proteomes" id="UP000660611">
    <property type="component" value="Unassembled WGS sequence"/>
</dbReference>
<dbReference type="AlphaFoldDB" id="A0A919U6V6"/>
<name>A0A919U6V6_9ACTN</name>
<sequence>MSPVTDAGADLATATVVVVGVGEHQAGAGWSLAGPVPDALRFAQYFLDRGVPAQRVQVLSTPLPPHGALPDGVRCRPADRGTVRQVFLRELPASDATDLYVVWGGHGFLDTARRRRLYLADTIESDAVDVDLDSLLATYTSDVVTALRRQLWLVDVCQLHDDGGRLRVRGHETFPAGEPVAGLTQQVLFAAGHGQGAADLRVQRTGLFSREVLRLLHRDGGAALLADPPALFEALRERFSTRRGAGLTRQTPTYLWYRNELGDEGQLLHSASRHPAAPVTEVPVPPPSSALVPVVEALLALAEFREPATREEILQLLRGSLYGSIRRHPAARPDAISIVRTCLRFPGGLTELVEAVQFFVPEGPAVDLLIAASAKLQA</sequence>
<protein>
    <recommendedName>
        <fullName evidence="1">Effector-associated domain-containing protein</fullName>
    </recommendedName>
</protein>
<organism evidence="2 3">
    <name type="scientific">Dactylosporangium siamense</name>
    <dbReference type="NCBI Taxonomy" id="685454"/>
    <lineage>
        <taxon>Bacteria</taxon>
        <taxon>Bacillati</taxon>
        <taxon>Actinomycetota</taxon>
        <taxon>Actinomycetes</taxon>
        <taxon>Micromonosporales</taxon>
        <taxon>Micromonosporaceae</taxon>
        <taxon>Dactylosporangium</taxon>
    </lineage>
</organism>
<evidence type="ECO:0000313" key="3">
    <source>
        <dbReference type="Proteomes" id="UP000660611"/>
    </source>
</evidence>
<evidence type="ECO:0000259" key="1">
    <source>
        <dbReference type="Pfam" id="PF19956"/>
    </source>
</evidence>
<proteinExistence type="predicted"/>
<dbReference type="Pfam" id="PF19956">
    <property type="entry name" value="EAD2"/>
    <property type="match status" value="1"/>
</dbReference>
<feature type="domain" description="Effector-associated" evidence="1">
    <location>
        <begin position="295"/>
        <end position="369"/>
    </location>
</feature>
<reference evidence="2" key="1">
    <citation type="submission" date="2021-01" db="EMBL/GenBank/DDBJ databases">
        <title>Whole genome shotgun sequence of Dactylosporangium siamense NBRC 106093.</title>
        <authorList>
            <person name="Komaki H."/>
            <person name="Tamura T."/>
        </authorList>
    </citation>
    <scope>NUCLEOTIDE SEQUENCE</scope>
    <source>
        <strain evidence="2">NBRC 106093</strain>
    </source>
</reference>
<dbReference type="EMBL" id="BONQ01000029">
    <property type="protein sequence ID" value="GIG43887.1"/>
    <property type="molecule type" value="Genomic_DNA"/>
</dbReference>
<dbReference type="InterPro" id="IPR045431">
    <property type="entry name" value="EAD2"/>
</dbReference>
<accession>A0A919U6V6</accession>
<comment type="caution">
    <text evidence="2">The sequence shown here is derived from an EMBL/GenBank/DDBJ whole genome shotgun (WGS) entry which is preliminary data.</text>
</comment>
<keyword evidence="3" id="KW-1185">Reference proteome</keyword>
<gene>
    <name evidence="2" type="ORF">Dsi01nite_019280</name>
</gene>
<evidence type="ECO:0000313" key="2">
    <source>
        <dbReference type="EMBL" id="GIG43887.1"/>
    </source>
</evidence>